<evidence type="ECO:0000313" key="3">
    <source>
        <dbReference type="Proteomes" id="UP001500279"/>
    </source>
</evidence>
<dbReference type="EMBL" id="BAAAEW010000003">
    <property type="protein sequence ID" value="GAA0741727.1"/>
    <property type="molecule type" value="Genomic_DNA"/>
</dbReference>
<dbReference type="Pfam" id="PF02635">
    <property type="entry name" value="DsrE"/>
    <property type="match status" value="1"/>
</dbReference>
<evidence type="ECO:0000256" key="1">
    <source>
        <dbReference type="SAM" id="SignalP"/>
    </source>
</evidence>
<keyword evidence="1" id="KW-0732">Signal</keyword>
<keyword evidence="3" id="KW-1185">Reference proteome</keyword>
<evidence type="ECO:0000313" key="2">
    <source>
        <dbReference type="EMBL" id="GAA0741727.1"/>
    </source>
</evidence>
<dbReference type="InterPro" id="IPR003787">
    <property type="entry name" value="Sulphur_relay_DsrE/F-like"/>
</dbReference>
<dbReference type="Proteomes" id="UP001500279">
    <property type="component" value="Unassembled WGS sequence"/>
</dbReference>
<dbReference type="SUPFAM" id="SSF75169">
    <property type="entry name" value="DsrEFH-like"/>
    <property type="match status" value="1"/>
</dbReference>
<feature type="signal peptide" evidence="1">
    <location>
        <begin position="1"/>
        <end position="18"/>
    </location>
</feature>
<reference evidence="3" key="1">
    <citation type="journal article" date="2019" name="Int. J. Syst. Evol. Microbiol.">
        <title>The Global Catalogue of Microorganisms (GCM) 10K type strain sequencing project: providing services to taxonomists for standard genome sequencing and annotation.</title>
        <authorList>
            <consortium name="The Broad Institute Genomics Platform"/>
            <consortium name="The Broad Institute Genome Sequencing Center for Infectious Disease"/>
            <person name="Wu L."/>
            <person name="Ma J."/>
        </authorList>
    </citation>
    <scope>NUCLEOTIDE SEQUENCE [LARGE SCALE GENOMIC DNA]</scope>
    <source>
        <strain evidence="3">JCM 15503</strain>
    </source>
</reference>
<name>A0ABP3USF9_9BURK</name>
<dbReference type="Gene3D" id="3.40.1260.10">
    <property type="entry name" value="DsrEFH-like"/>
    <property type="match status" value="1"/>
</dbReference>
<sequence>MVALLLAVAAGMPMQAGAAESVAAVPASAPAGDKVVYHVGDTESQALQALRNVRNHLDADPTAQITVVTLATGVDFLMEGAKDKTGAPYEGLVAALHNRGVHFEVCEITLKNRGLSKDKFLQEADFTPSGVVRLAKLQIQGYAYIKP</sequence>
<accession>A0ABP3USF9</accession>
<organism evidence="2 3">
    <name type="scientific">Ideonella azotifigens</name>
    <dbReference type="NCBI Taxonomy" id="513160"/>
    <lineage>
        <taxon>Bacteria</taxon>
        <taxon>Pseudomonadati</taxon>
        <taxon>Pseudomonadota</taxon>
        <taxon>Betaproteobacteria</taxon>
        <taxon>Burkholderiales</taxon>
        <taxon>Sphaerotilaceae</taxon>
        <taxon>Ideonella</taxon>
    </lineage>
</organism>
<feature type="chain" id="PRO_5046457087" evidence="1">
    <location>
        <begin position="19"/>
        <end position="147"/>
    </location>
</feature>
<comment type="caution">
    <text evidence="2">The sequence shown here is derived from an EMBL/GenBank/DDBJ whole genome shotgun (WGS) entry which is preliminary data.</text>
</comment>
<dbReference type="PANTHER" id="PTHR37691">
    <property type="entry name" value="BLR3518 PROTEIN"/>
    <property type="match status" value="1"/>
</dbReference>
<dbReference type="InterPro" id="IPR027396">
    <property type="entry name" value="DsrEFH-like"/>
</dbReference>
<dbReference type="PANTHER" id="PTHR37691:SF1">
    <property type="entry name" value="BLR3518 PROTEIN"/>
    <property type="match status" value="1"/>
</dbReference>
<protein>
    <submittedName>
        <fullName evidence="2">DsrE family protein</fullName>
    </submittedName>
</protein>
<proteinExistence type="predicted"/>
<gene>
    <name evidence="2" type="ORF">GCM10009107_04580</name>
</gene>